<sequence length="43" mass="5021">MLRIGEMKSRKLRMIVKYVSKLVVLKEWEGCCGTLQELMLAVH</sequence>
<dbReference type="EMBL" id="JACCBX010000007">
    <property type="protein sequence ID" value="NYE06611.1"/>
    <property type="molecule type" value="Genomic_DNA"/>
</dbReference>
<reference evidence="2" key="2">
    <citation type="submission" date="2020-08" db="EMBL/GenBank/DDBJ databases">
        <title>The Agave Microbiome: Exploring the role of microbial communities in plant adaptations to desert environments.</title>
        <authorList>
            <person name="Partida-Martinez L.P."/>
        </authorList>
    </citation>
    <scope>NUCLEOTIDE SEQUENCE [LARGE SCALE GENOMIC DNA]</scope>
    <source>
        <strain evidence="2">AT2.8</strain>
    </source>
</reference>
<name>A0A852TEI2_9BACI</name>
<proteinExistence type="predicted"/>
<evidence type="ECO:0000313" key="2">
    <source>
        <dbReference type="Proteomes" id="UP000548423"/>
    </source>
</evidence>
<protein>
    <submittedName>
        <fullName evidence="1">Uncharacterized protein</fullName>
    </submittedName>
</protein>
<organism evidence="1 2">
    <name type="scientific">Neobacillus niacini</name>
    <dbReference type="NCBI Taxonomy" id="86668"/>
    <lineage>
        <taxon>Bacteria</taxon>
        <taxon>Bacillati</taxon>
        <taxon>Bacillota</taxon>
        <taxon>Bacilli</taxon>
        <taxon>Bacillales</taxon>
        <taxon>Bacillaceae</taxon>
        <taxon>Neobacillus</taxon>
    </lineage>
</organism>
<accession>A0A852TEI2</accession>
<evidence type="ECO:0000313" key="1">
    <source>
        <dbReference type="EMBL" id="NYE06611.1"/>
    </source>
</evidence>
<reference evidence="2" key="1">
    <citation type="submission" date="2020-07" db="EMBL/GenBank/DDBJ databases">
        <authorList>
            <person name="Partida-Martinez L."/>
            <person name="Huntemann M."/>
            <person name="Clum A."/>
            <person name="Wang J."/>
            <person name="Palaniappan K."/>
            <person name="Ritter S."/>
            <person name="Chen I.-M."/>
            <person name="Stamatis D."/>
            <person name="Reddy T."/>
            <person name="O'Malley R."/>
            <person name="Daum C."/>
            <person name="Shapiro N."/>
            <person name="Ivanova N."/>
            <person name="Kyrpides N."/>
            <person name="Woyke T."/>
        </authorList>
    </citation>
    <scope>NUCLEOTIDE SEQUENCE [LARGE SCALE GENOMIC DNA]</scope>
    <source>
        <strain evidence="2">AT2.8</strain>
    </source>
</reference>
<dbReference type="AlphaFoldDB" id="A0A852TEI2"/>
<comment type="caution">
    <text evidence="1">The sequence shown here is derived from an EMBL/GenBank/DDBJ whole genome shotgun (WGS) entry which is preliminary data.</text>
</comment>
<dbReference type="Proteomes" id="UP000548423">
    <property type="component" value="Unassembled WGS sequence"/>
</dbReference>
<gene>
    <name evidence="1" type="ORF">F4694_003391</name>
</gene>